<evidence type="ECO:0000256" key="1">
    <source>
        <dbReference type="ARBA" id="ARBA00006484"/>
    </source>
</evidence>
<dbReference type="InterPro" id="IPR002347">
    <property type="entry name" value="SDR_fam"/>
</dbReference>
<comment type="similarity">
    <text evidence="1">Belongs to the short-chain dehydrogenases/reductases (SDR) family.</text>
</comment>
<dbReference type="Pfam" id="PF00106">
    <property type="entry name" value="adh_short"/>
    <property type="match status" value="1"/>
</dbReference>
<reference evidence="5" key="2">
    <citation type="submission" date="2020-05" db="UniProtKB">
        <authorList>
            <consortium name="EnsemblMetazoa"/>
        </authorList>
    </citation>
    <scope>IDENTIFICATION</scope>
    <source>
        <strain evidence="5">wikel</strain>
    </source>
</reference>
<dbReference type="VEuPathDB" id="VectorBase:ISCP_016041"/>
<dbReference type="InterPro" id="IPR036291">
    <property type="entry name" value="NAD(P)-bd_dom_sf"/>
</dbReference>
<evidence type="ECO:0000313" key="5">
    <source>
        <dbReference type="EnsemblMetazoa" id="ISCW016551-PA"/>
    </source>
</evidence>
<dbReference type="OrthoDB" id="7289984at2759"/>
<keyword evidence="2" id="KW-0521">NADP</keyword>
<reference evidence="4 6" key="1">
    <citation type="submission" date="2008-03" db="EMBL/GenBank/DDBJ databases">
        <title>Annotation of Ixodes scapularis.</title>
        <authorList>
            <consortium name="Ixodes scapularis Genome Project Consortium"/>
            <person name="Caler E."/>
            <person name="Hannick L.I."/>
            <person name="Bidwell S."/>
            <person name="Joardar V."/>
            <person name="Thiagarajan M."/>
            <person name="Amedeo P."/>
            <person name="Galinsky K.J."/>
            <person name="Schobel S."/>
            <person name="Inman J."/>
            <person name="Hostetler J."/>
            <person name="Miller J."/>
            <person name="Hammond M."/>
            <person name="Megy K."/>
            <person name="Lawson D."/>
            <person name="Kodira C."/>
            <person name="Sutton G."/>
            <person name="Meyer J."/>
            <person name="Hill C.A."/>
            <person name="Birren B."/>
            <person name="Nene V."/>
            <person name="Collins F."/>
            <person name="Alarcon-Chaidez F."/>
            <person name="Wikel S."/>
            <person name="Strausberg R."/>
        </authorList>
    </citation>
    <scope>NUCLEOTIDE SEQUENCE [LARGE SCALE GENOMIC DNA]</scope>
    <source>
        <strain evidence="6">Wikel</strain>
        <strain evidence="4">Wikel colony</strain>
    </source>
</reference>
<dbReference type="HOGENOM" id="CLU_2707517_0_0_1"/>
<dbReference type="InParanoid" id="B7P728"/>
<organism>
    <name type="scientific">Ixodes scapularis</name>
    <name type="common">Black-legged tick</name>
    <name type="synonym">Deer tick</name>
    <dbReference type="NCBI Taxonomy" id="6945"/>
    <lineage>
        <taxon>Eukaryota</taxon>
        <taxon>Metazoa</taxon>
        <taxon>Ecdysozoa</taxon>
        <taxon>Arthropoda</taxon>
        <taxon>Chelicerata</taxon>
        <taxon>Arachnida</taxon>
        <taxon>Acari</taxon>
        <taxon>Parasitiformes</taxon>
        <taxon>Ixodida</taxon>
        <taxon>Ixodoidea</taxon>
        <taxon>Ixodidae</taxon>
        <taxon>Ixodinae</taxon>
        <taxon>Ixodes</taxon>
    </lineage>
</organism>
<accession>B7P728</accession>
<dbReference type="AlphaFoldDB" id="B7P728"/>
<dbReference type="PaxDb" id="6945-B7P728"/>
<protein>
    <submittedName>
        <fullName evidence="4 5">Carbonyl reductase, putative</fullName>
        <ecNumber evidence="4">1.1.1.189</ecNumber>
    </submittedName>
</protein>
<evidence type="ECO:0000256" key="2">
    <source>
        <dbReference type="ARBA" id="ARBA00022857"/>
    </source>
</evidence>
<dbReference type="EnsemblMetazoa" id="ISCW016551-RA">
    <property type="protein sequence ID" value="ISCW016551-PA"/>
    <property type="gene ID" value="ISCW016551"/>
</dbReference>
<dbReference type="VEuPathDB" id="VectorBase:ISCW016551"/>
<evidence type="ECO:0000313" key="4">
    <source>
        <dbReference type="EMBL" id="EEC02400.1"/>
    </source>
</evidence>
<sequence>MARDEKRGKAAVKELEQMLLHPKLHQLDIDDPGSVLKLRDHLKDTYGGLDVLVNNAGIAYKVPRTRTLRASPN</sequence>
<keyword evidence="6" id="KW-1185">Reference proteome</keyword>
<dbReference type="EC" id="1.1.1.189" evidence="4"/>
<evidence type="ECO:0000256" key="3">
    <source>
        <dbReference type="ARBA" id="ARBA00023002"/>
    </source>
</evidence>
<dbReference type="GO" id="GO:0050221">
    <property type="term" value="F:prostaglandin E2 9-reductase activity"/>
    <property type="evidence" value="ECO:0007669"/>
    <property type="project" value="UniProtKB-EC"/>
</dbReference>
<dbReference type="PANTHER" id="PTHR43963">
    <property type="entry name" value="CARBONYL REDUCTASE 1-RELATED"/>
    <property type="match status" value="1"/>
</dbReference>
<dbReference type="STRING" id="6945.B7P728"/>
<gene>
    <name evidence="4" type="ORF">IscW_ISCW016551</name>
</gene>
<proteinExistence type="inferred from homology"/>
<dbReference type="EMBL" id="ABJB010447093">
    <property type="status" value="NOT_ANNOTATED_CDS"/>
    <property type="molecule type" value="Genomic_DNA"/>
</dbReference>
<dbReference type="VEuPathDB" id="VectorBase:ISCI016551"/>
<keyword evidence="3 4" id="KW-0560">Oxidoreductase</keyword>
<dbReference type="EMBL" id="DS649163">
    <property type="protein sequence ID" value="EEC02400.1"/>
    <property type="molecule type" value="Genomic_DNA"/>
</dbReference>
<dbReference type="EMBL" id="ABJB010074538">
    <property type="status" value="NOT_ANNOTATED_CDS"/>
    <property type="molecule type" value="Genomic_DNA"/>
</dbReference>
<dbReference type="Gene3D" id="3.40.50.720">
    <property type="entry name" value="NAD(P)-binding Rossmann-like Domain"/>
    <property type="match status" value="1"/>
</dbReference>
<dbReference type="Proteomes" id="UP000001555">
    <property type="component" value="Unassembled WGS sequence"/>
</dbReference>
<dbReference type="SUPFAM" id="SSF51735">
    <property type="entry name" value="NAD(P)-binding Rossmann-fold domains"/>
    <property type="match status" value="1"/>
</dbReference>
<name>B7P728_IXOSC</name>
<dbReference type="PANTHER" id="PTHR43963:SF4">
    <property type="entry name" value="CARBONYL REDUCTASE (NADPH)"/>
    <property type="match status" value="1"/>
</dbReference>
<evidence type="ECO:0000313" key="6">
    <source>
        <dbReference type="Proteomes" id="UP000001555"/>
    </source>
</evidence>